<dbReference type="PRINTS" id="PR00024">
    <property type="entry name" value="HOMEOBOX"/>
</dbReference>
<feature type="domain" description="Homeobox" evidence="8">
    <location>
        <begin position="154"/>
        <end position="214"/>
    </location>
</feature>
<keyword evidence="2 5" id="KW-0238">DNA-binding</keyword>
<organism evidence="9 10">
    <name type="scientific">Oikopleura dioica</name>
    <name type="common">Tunicate</name>
    <dbReference type="NCBI Taxonomy" id="34765"/>
    <lineage>
        <taxon>Eukaryota</taxon>
        <taxon>Metazoa</taxon>
        <taxon>Chordata</taxon>
        <taxon>Tunicata</taxon>
        <taxon>Appendicularia</taxon>
        <taxon>Copelata</taxon>
        <taxon>Oikopleuridae</taxon>
        <taxon>Oikopleura</taxon>
    </lineage>
</organism>
<dbReference type="InterPro" id="IPR009057">
    <property type="entry name" value="Homeodomain-like_sf"/>
</dbReference>
<dbReference type="Pfam" id="PF00046">
    <property type="entry name" value="Homeodomain"/>
    <property type="match status" value="1"/>
</dbReference>
<dbReference type="InterPro" id="IPR001356">
    <property type="entry name" value="HD"/>
</dbReference>
<feature type="DNA-binding region" description="Homeobox" evidence="5">
    <location>
        <begin position="156"/>
        <end position="215"/>
    </location>
</feature>
<evidence type="ECO:0000256" key="5">
    <source>
        <dbReference type="PROSITE-ProRule" id="PRU00108"/>
    </source>
</evidence>
<proteinExistence type="predicted"/>
<dbReference type="PROSITE" id="PS50071">
    <property type="entry name" value="HOMEOBOX_2"/>
    <property type="match status" value="1"/>
</dbReference>
<dbReference type="InterPro" id="IPR020479">
    <property type="entry name" value="HD_metazoa"/>
</dbReference>
<dbReference type="PANTHER" id="PTHR24339">
    <property type="entry name" value="HOMEOBOX PROTEIN EMX-RELATED"/>
    <property type="match status" value="1"/>
</dbReference>
<keyword evidence="3 5" id="KW-0371">Homeobox</keyword>
<dbReference type="CDD" id="cd00086">
    <property type="entry name" value="homeodomain"/>
    <property type="match status" value="1"/>
</dbReference>
<gene>
    <name evidence="9" type="ORF">OKIOD_LOCUS12502</name>
</gene>
<dbReference type="InterPro" id="IPR017970">
    <property type="entry name" value="Homeobox_CS"/>
</dbReference>
<dbReference type="Proteomes" id="UP001158576">
    <property type="component" value="Chromosome 1"/>
</dbReference>
<evidence type="ECO:0000256" key="4">
    <source>
        <dbReference type="ARBA" id="ARBA00023242"/>
    </source>
</evidence>
<accession>A0ABN7T495</accession>
<dbReference type="Gene3D" id="1.10.10.60">
    <property type="entry name" value="Homeodomain-like"/>
    <property type="match status" value="1"/>
</dbReference>
<protein>
    <submittedName>
        <fullName evidence="9">Oidioi.mRNA.OKI2018_I69.chr1.g3737.t1.cds</fullName>
    </submittedName>
</protein>
<evidence type="ECO:0000256" key="3">
    <source>
        <dbReference type="ARBA" id="ARBA00023155"/>
    </source>
</evidence>
<sequence>MENLLANYTQFIQYQQLYAKSILHQKLQQKSEIHEEQKPSLSPPPITVGIKTEASETITPPQKKKTGFSMADILTPDEKPSPPATPPSAGSISPVHNIPKIQIPLAPVHQMAPQLPVAPYYAPNLHALYAQQALLAQHHHHAALQQETSPPLDTRPKRVRTIFTQSQIDRLEVEFSKSQYMVGSDRVELAKDLDLSETQVKVWFQNRRIKSRKQKKIQNESTEERSESSDTESDTTAH</sequence>
<keyword evidence="10" id="KW-1185">Reference proteome</keyword>
<evidence type="ECO:0000256" key="7">
    <source>
        <dbReference type="SAM" id="MobiDB-lite"/>
    </source>
</evidence>
<feature type="region of interest" description="Disordered" evidence="7">
    <location>
        <begin position="30"/>
        <end position="95"/>
    </location>
</feature>
<name>A0ABN7T495_OIKDI</name>
<keyword evidence="4 5" id="KW-0539">Nucleus</keyword>
<feature type="compositionally biased region" description="Acidic residues" evidence="7">
    <location>
        <begin position="229"/>
        <end position="238"/>
    </location>
</feature>
<dbReference type="SMART" id="SM00389">
    <property type="entry name" value="HOX"/>
    <property type="match status" value="1"/>
</dbReference>
<comment type="subcellular location">
    <subcellularLocation>
        <location evidence="1 5 6">Nucleus</location>
    </subcellularLocation>
</comment>
<evidence type="ECO:0000256" key="1">
    <source>
        <dbReference type="ARBA" id="ARBA00004123"/>
    </source>
</evidence>
<dbReference type="InterPro" id="IPR050877">
    <property type="entry name" value="EMX-VAX-Noto_Homeobox_TFs"/>
</dbReference>
<dbReference type="EMBL" id="OU015566">
    <property type="protein sequence ID" value="CAG5108315.1"/>
    <property type="molecule type" value="Genomic_DNA"/>
</dbReference>
<dbReference type="PANTHER" id="PTHR24339:SF28">
    <property type="entry name" value="E5-RELATED"/>
    <property type="match status" value="1"/>
</dbReference>
<feature type="region of interest" description="Disordered" evidence="7">
    <location>
        <begin position="209"/>
        <end position="238"/>
    </location>
</feature>
<evidence type="ECO:0000313" key="9">
    <source>
        <dbReference type="EMBL" id="CAG5108315.1"/>
    </source>
</evidence>
<evidence type="ECO:0000259" key="8">
    <source>
        <dbReference type="PROSITE" id="PS50071"/>
    </source>
</evidence>
<dbReference type="SUPFAM" id="SSF46689">
    <property type="entry name" value="Homeodomain-like"/>
    <property type="match status" value="1"/>
</dbReference>
<dbReference type="PROSITE" id="PS00027">
    <property type="entry name" value="HOMEOBOX_1"/>
    <property type="match status" value="1"/>
</dbReference>
<evidence type="ECO:0000256" key="6">
    <source>
        <dbReference type="RuleBase" id="RU000682"/>
    </source>
</evidence>
<evidence type="ECO:0000313" key="10">
    <source>
        <dbReference type="Proteomes" id="UP001158576"/>
    </source>
</evidence>
<evidence type="ECO:0000256" key="2">
    <source>
        <dbReference type="ARBA" id="ARBA00023125"/>
    </source>
</evidence>
<reference evidence="9 10" key="1">
    <citation type="submission" date="2021-04" db="EMBL/GenBank/DDBJ databases">
        <authorList>
            <person name="Bliznina A."/>
        </authorList>
    </citation>
    <scope>NUCLEOTIDE SEQUENCE [LARGE SCALE GENOMIC DNA]</scope>
</reference>